<gene>
    <name evidence="2" type="ORF">EDD62_0054</name>
</gene>
<protein>
    <submittedName>
        <fullName evidence="2">Uncharacterized protein</fullName>
    </submittedName>
</protein>
<dbReference type="RefSeq" id="WP_123807092.1">
    <property type="nucleotide sequence ID" value="NZ_RKRK01000002.1"/>
</dbReference>
<keyword evidence="1" id="KW-1133">Transmembrane helix</keyword>
<proteinExistence type="predicted"/>
<evidence type="ECO:0000256" key="1">
    <source>
        <dbReference type="SAM" id="Phobius"/>
    </source>
</evidence>
<evidence type="ECO:0000313" key="3">
    <source>
        <dbReference type="Proteomes" id="UP000277108"/>
    </source>
</evidence>
<feature type="transmembrane region" description="Helical" evidence="1">
    <location>
        <begin position="35"/>
        <end position="59"/>
    </location>
</feature>
<keyword evidence="1" id="KW-0812">Transmembrane</keyword>
<keyword evidence="3" id="KW-1185">Reference proteome</keyword>
<organism evidence="2 3">
    <name type="scientific">Abyssicoccus albus</name>
    <dbReference type="NCBI Taxonomy" id="1817405"/>
    <lineage>
        <taxon>Bacteria</taxon>
        <taxon>Bacillati</taxon>
        <taxon>Bacillota</taxon>
        <taxon>Bacilli</taxon>
        <taxon>Bacillales</taxon>
        <taxon>Abyssicoccaceae</taxon>
    </lineage>
</organism>
<reference evidence="2 3" key="1">
    <citation type="submission" date="2018-11" db="EMBL/GenBank/DDBJ databases">
        <title>Genomic Encyclopedia of Type Strains, Phase IV (KMG-IV): sequencing the most valuable type-strain genomes for metagenomic binning, comparative biology and taxonomic classification.</title>
        <authorList>
            <person name="Goeker M."/>
        </authorList>
    </citation>
    <scope>NUCLEOTIDE SEQUENCE [LARGE SCALE GENOMIC DNA]</scope>
    <source>
        <strain evidence="2 3">DSM 29158</strain>
    </source>
</reference>
<comment type="caution">
    <text evidence="2">The sequence shown here is derived from an EMBL/GenBank/DDBJ whole genome shotgun (WGS) entry which is preliminary data.</text>
</comment>
<accession>A0A3N5BHY7</accession>
<evidence type="ECO:0000313" key="2">
    <source>
        <dbReference type="EMBL" id="RPF57436.1"/>
    </source>
</evidence>
<sequence>MINFFLIILICIIVFIAHKLCIFLIEYESYWQSAIAAYITIIFVAFVIYFLIAGSVEWLQEVLSLFYRKSS</sequence>
<dbReference type="EMBL" id="RKRK01000002">
    <property type="protein sequence ID" value="RPF57436.1"/>
    <property type="molecule type" value="Genomic_DNA"/>
</dbReference>
<keyword evidence="1" id="KW-0472">Membrane</keyword>
<dbReference type="Proteomes" id="UP000277108">
    <property type="component" value="Unassembled WGS sequence"/>
</dbReference>
<name>A0A3N5BHY7_9BACL</name>
<dbReference type="AlphaFoldDB" id="A0A3N5BHY7"/>